<protein>
    <submittedName>
        <fullName evidence="2">Ig-like domain-containing protein</fullName>
    </submittedName>
</protein>
<keyword evidence="3" id="KW-1185">Reference proteome</keyword>
<reference evidence="2 3" key="1">
    <citation type="submission" date="2021-11" db="EMBL/GenBank/DDBJ databases">
        <title>Genomic of Niabella pedocola.</title>
        <authorList>
            <person name="Wu T."/>
        </authorList>
    </citation>
    <scope>NUCLEOTIDE SEQUENCE [LARGE SCALE GENOMIC DNA]</scope>
    <source>
        <strain evidence="2 3">JCM 31011</strain>
    </source>
</reference>
<feature type="compositionally biased region" description="Polar residues" evidence="1">
    <location>
        <begin position="1454"/>
        <end position="1469"/>
    </location>
</feature>
<sequence>MNTNLLLRPAIKPAVLFVLLMFLSSLRGYMTYAQVTNAAFNTYEPLVLAKFPALTVAKGNSGLLAGNFQNEATVIDNDVTNTSSWQALLSVLSSAWVEVHDPLAVGPNAYPAGSYAGFVIGTGTLLDITSNIKLETFLGATLQETYNASNGIASVSLLGGGKGRVGFVTAKSFDRIRITFSVTGIGTTRRVYHAEILRPQAGPAPACNVSTPFVQNVYPATVSTGTTGLSADLLGQVFSNIENVVDPSTANSATITMPNINVLASAHVAVRNAGSALPAGYFAGFIVSNASLASGSLISNSKVTTYLDGIEQESATGNSLMLSLPVLTGSSQQTLGFATTKAFDEIRYTISQPVGVNIGETQVYAAVIKRFCAGTLQCNTLTRMNANVQQPVYVDMFHTGINNVACASCAISGMDAMIDGNANTYATMTFTASIGVSGSVAVRDAVTTYAVGTFAGFDVETNTLLNINALNAATVQLLKEGVVVQSGTGNALIIGGTSNLLTGTTRQTVGLIANTEFDEVKLTFSQLAGGDLGNVKIYDAVWQKNCAGSLPCNTTVLLKTPEYGVVIDGARTGITGAACAACKVGDAWNLVNANPTDYANIQLIAGIGTQGSIAVADGANTYPAGSFAGFMIRDNNGLLFGDLLSAITITTYNNGAQVESKSASQLIGLTVLLPIFNNYGVRNVGFITTQPYDEIRFTVNSLGTAIRNMDVFNAVIDTRYVVPGTPGLNCSVFKTSPDINYTTINKPVTGSLETNDQVPSGTTYTNAVPVNGADGQANPANATINLNSNGTYTFSTATPGIYSYSTTICTGSGNCEVQNLTVSVTDPGSNANLPVVNTDATATNTGKPVTVAILANDHGSNPGGTLGTPVVSDAPTHGTAAINGNNTLTYTPEAGFVGKDTITYTVCENPGNKCGQAYVIVDVRPVEINSTAAADDYNQTLSGTAVSGNIKTNDVDPEGDPQSITPQNVTNSYGTFVQNTDGSYTFTPAAGFAGTAQFKYNNADNKGAVANATLYVYTKGSGAEGNGLTNPDINYTTVNKPVTGSVASNDQVPSGTTLTYSNAVPVNGADGQPNPSGATINLNPNGDYTFSASAIGVYSYNVTACTGGNACEAQNLTITVTDTTSNINPPVANTDIATTNMEAPVNIKVLVNDHSSNGGTLGTPVIVDAPSSGTASVNPDKTVTYVPATGFTGKDSLTYSICETPGNKCSVAYVIIDVKPAAANTTTASDDFAETIIGTAVTGNVKTNDMDAEGDPQAITTQNVTNSYGTFVLNADGTYTYTPATGFIGTAQFTYTNTDSKGAKALATLYINVKGSVIDLSISILAEPTQVVGAKAVGLRVTTYTTNGNATTTSPVYILIAKSPNFTLEAYNPSLSTINGQPVQNADWEYVGVDANNVNYVFKLGGTNQKQTIAGASASIFGITVSFNAGSTSGSDNILARIFGGSGGESIESNNTDTETIKYTPSSGN</sequence>
<dbReference type="Proteomes" id="UP001199816">
    <property type="component" value="Unassembled WGS sequence"/>
</dbReference>
<proteinExistence type="predicted"/>
<comment type="caution">
    <text evidence="2">The sequence shown here is derived from an EMBL/GenBank/DDBJ whole genome shotgun (WGS) entry which is preliminary data.</text>
</comment>
<dbReference type="InterPro" id="IPR010221">
    <property type="entry name" value="VCBS_dom"/>
</dbReference>
<dbReference type="Gene3D" id="2.60.40.3440">
    <property type="match status" value="1"/>
</dbReference>
<evidence type="ECO:0000313" key="3">
    <source>
        <dbReference type="Proteomes" id="UP001199816"/>
    </source>
</evidence>
<organism evidence="2 3">
    <name type="scientific">Niabella pedocola</name>
    <dbReference type="NCBI Taxonomy" id="1752077"/>
    <lineage>
        <taxon>Bacteria</taxon>
        <taxon>Pseudomonadati</taxon>
        <taxon>Bacteroidota</taxon>
        <taxon>Chitinophagia</taxon>
        <taxon>Chitinophagales</taxon>
        <taxon>Chitinophagaceae</taxon>
        <taxon>Niabella</taxon>
    </lineage>
</organism>
<dbReference type="NCBIfam" id="TIGR01965">
    <property type="entry name" value="VCBS_repeat"/>
    <property type="match status" value="1"/>
</dbReference>
<gene>
    <name evidence="2" type="ORF">LQ567_20190</name>
</gene>
<name>A0ABS8PXV2_9BACT</name>
<accession>A0ABS8PXV2</accession>
<dbReference type="EMBL" id="JAJNEC010000006">
    <property type="protein sequence ID" value="MCD2425117.1"/>
    <property type="molecule type" value="Genomic_DNA"/>
</dbReference>
<evidence type="ECO:0000256" key="1">
    <source>
        <dbReference type="SAM" id="MobiDB-lite"/>
    </source>
</evidence>
<dbReference type="Pfam" id="PF17963">
    <property type="entry name" value="Big_9"/>
    <property type="match status" value="4"/>
</dbReference>
<dbReference type="Gene3D" id="2.60.40.2810">
    <property type="match status" value="3"/>
</dbReference>
<feature type="region of interest" description="Disordered" evidence="1">
    <location>
        <begin position="1449"/>
        <end position="1469"/>
    </location>
</feature>
<evidence type="ECO:0000313" key="2">
    <source>
        <dbReference type="EMBL" id="MCD2425117.1"/>
    </source>
</evidence>
<dbReference type="NCBIfam" id="NF012211">
    <property type="entry name" value="tand_rpt_95"/>
    <property type="match status" value="4"/>
</dbReference>
<dbReference type="RefSeq" id="WP_231007536.1">
    <property type="nucleotide sequence ID" value="NZ_JAJNEC010000006.1"/>
</dbReference>